<feature type="transmembrane region" description="Helical" evidence="5">
    <location>
        <begin position="311"/>
        <end position="330"/>
    </location>
</feature>
<accession>A0A1V9Y7X9</accession>
<dbReference type="PRINTS" id="PR01463">
    <property type="entry name" value="EAGCHANLFMLY"/>
</dbReference>
<keyword evidence="8" id="KW-1185">Reference proteome</keyword>
<keyword evidence="2 5" id="KW-0812">Transmembrane</keyword>
<evidence type="ECO:0000256" key="1">
    <source>
        <dbReference type="ARBA" id="ARBA00004141"/>
    </source>
</evidence>
<dbReference type="EMBL" id="JNBS01004897">
    <property type="protein sequence ID" value="OQR81794.1"/>
    <property type="molecule type" value="Genomic_DNA"/>
</dbReference>
<feature type="domain" description="Ion transport" evidence="6">
    <location>
        <begin position="189"/>
        <end position="409"/>
    </location>
</feature>
<dbReference type="GO" id="GO:0016020">
    <property type="term" value="C:membrane"/>
    <property type="evidence" value="ECO:0007669"/>
    <property type="project" value="UniProtKB-SubCell"/>
</dbReference>
<evidence type="ECO:0000256" key="5">
    <source>
        <dbReference type="SAM" id="Phobius"/>
    </source>
</evidence>
<dbReference type="PANTHER" id="PTHR47823:SF9">
    <property type="entry name" value="CHROMOSOME UNDETERMINED SCAFFOLD_10, WHOLE GENOME SHOTGUN SEQUENCE"/>
    <property type="match status" value="1"/>
</dbReference>
<reference evidence="7 8" key="1">
    <citation type="journal article" date="2014" name="Genome Biol. Evol.">
        <title>The secreted proteins of Achlya hypogyna and Thraustotheca clavata identify the ancestral oomycete secretome and reveal gene acquisitions by horizontal gene transfer.</title>
        <authorList>
            <person name="Misner I."/>
            <person name="Blouin N."/>
            <person name="Leonard G."/>
            <person name="Richards T.A."/>
            <person name="Lane C.E."/>
        </authorList>
    </citation>
    <scope>NUCLEOTIDE SEQUENCE [LARGE SCALE GENOMIC DNA]</scope>
    <source>
        <strain evidence="7 8">ATCC 34112</strain>
    </source>
</reference>
<evidence type="ECO:0000313" key="7">
    <source>
        <dbReference type="EMBL" id="OQR81794.1"/>
    </source>
</evidence>
<evidence type="ECO:0000259" key="6">
    <source>
        <dbReference type="Pfam" id="PF00520"/>
    </source>
</evidence>
<comment type="subcellular location">
    <subcellularLocation>
        <location evidence="1">Membrane</location>
        <topology evidence="1">Multi-pass membrane protein</topology>
    </subcellularLocation>
</comment>
<dbReference type="InterPro" id="IPR003938">
    <property type="entry name" value="K_chnl_volt-dep_EAG/ELK/ERG"/>
</dbReference>
<organism evidence="7 8">
    <name type="scientific">Thraustotheca clavata</name>
    <dbReference type="NCBI Taxonomy" id="74557"/>
    <lineage>
        <taxon>Eukaryota</taxon>
        <taxon>Sar</taxon>
        <taxon>Stramenopiles</taxon>
        <taxon>Oomycota</taxon>
        <taxon>Saprolegniomycetes</taxon>
        <taxon>Saprolegniales</taxon>
        <taxon>Achlyaceae</taxon>
        <taxon>Thraustotheca</taxon>
    </lineage>
</organism>
<dbReference type="AlphaFoldDB" id="A0A1V9Y7X9"/>
<evidence type="ECO:0000313" key="8">
    <source>
        <dbReference type="Proteomes" id="UP000243217"/>
    </source>
</evidence>
<sequence>MNTRQHPLPRIPQSSGRREEHLYYSNAVCYNNRSSVNRDRSVHDERYDSLTRPRRTSAAKVILRTKSVKAAKLLGVDEPTGKVPRSHIRIKRSHSKRKKKAEFTDDYDKRFRGSKMLEGAHKFEDHAREWENYHLGSFIGVVNEVIALKKKEKELKIKYVVLPDSTFRKVWDAILITCLVTYDDISGWLTFFIIDRITDVIFFTDIIINFRSPFVNYKGEIHFNAEERAREYLSTWFSIDLISIIPFDYFATFLPTSGPTTNNNLLKLPRLLRMFRLTKILKVVVASRIFKRYEMQISIKYGWIRLIKFAGGMLLLTHWMACFVYLAAILSGPQTTWLTAPFGIQATFTQDHWLGDAYVAAIYWAAMTITTIGYGDIVPVNSLERGLFILMMFVGACMYAYVVGTMCQLVEGLNVNTLEFQRRMVERL</sequence>
<dbReference type="InterPro" id="IPR005821">
    <property type="entry name" value="Ion_trans_dom"/>
</dbReference>
<evidence type="ECO:0000256" key="3">
    <source>
        <dbReference type="ARBA" id="ARBA00022989"/>
    </source>
</evidence>
<dbReference type="OrthoDB" id="421226at2759"/>
<gene>
    <name evidence="7" type="ORF">THRCLA_23296</name>
</gene>
<dbReference type="GO" id="GO:0005249">
    <property type="term" value="F:voltage-gated potassium channel activity"/>
    <property type="evidence" value="ECO:0007669"/>
    <property type="project" value="InterPro"/>
</dbReference>
<evidence type="ECO:0000256" key="4">
    <source>
        <dbReference type="ARBA" id="ARBA00023136"/>
    </source>
</evidence>
<comment type="caution">
    <text evidence="7">The sequence shown here is derived from an EMBL/GenBank/DDBJ whole genome shotgun (WGS) entry which is preliminary data.</text>
</comment>
<dbReference type="Pfam" id="PF00520">
    <property type="entry name" value="Ion_trans"/>
    <property type="match status" value="1"/>
</dbReference>
<evidence type="ECO:0000256" key="2">
    <source>
        <dbReference type="ARBA" id="ARBA00022692"/>
    </source>
</evidence>
<feature type="transmembrane region" description="Helical" evidence="5">
    <location>
        <begin position="357"/>
        <end position="375"/>
    </location>
</feature>
<proteinExistence type="predicted"/>
<dbReference type="Gene3D" id="1.10.287.70">
    <property type="match status" value="1"/>
</dbReference>
<dbReference type="SUPFAM" id="SSF81324">
    <property type="entry name" value="Voltage-gated potassium channels"/>
    <property type="match status" value="1"/>
</dbReference>
<dbReference type="Proteomes" id="UP000243217">
    <property type="component" value="Unassembled WGS sequence"/>
</dbReference>
<keyword evidence="4 5" id="KW-0472">Membrane</keyword>
<keyword evidence="3 5" id="KW-1133">Transmembrane helix</keyword>
<name>A0A1V9Y7X9_9STRA</name>
<protein>
    <submittedName>
        <fullName evidence="7">Voltage-gated ion channel superfamily</fullName>
    </submittedName>
</protein>
<dbReference type="PANTHER" id="PTHR47823">
    <property type="entry name" value="ION_TRANS DOMAIN-CONTAINING PROTEIN"/>
    <property type="match status" value="1"/>
</dbReference>
<feature type="transmembrane region" description="Helical" evidence="5">
    <location>
        <begin position="387"/>
        <end position="404"/>
    </location>
</feature>